<accession>A0A0L6JQH3</accession>
<dbReference type="eggNOG" id="ENOG5033QUV">
    <property type="taxonomic scope" value="Bacteria"/>
</dbReference>
<evidence type="ECO:0000313" key="2">
    <source>
        <dbReference type="Proteomes" id="UP000036923"/>
    </source>
</evidence>
<reference evidence="2" key="1">
    <citation type="submission" date="2015-07" db="EMBL/GenBank/DDBJ databases">
        <title>Near-Complete Genome Sequence of the Cellulolytic Bacterium Bacteroides (Pseudobacteroides) cellulosolvens ATCC 35603.</title>
        <authorList>
            <person name="Dassa B."/>
            <person name="Utturkar S.M."/>
            <person name="Klingeman D.M."/>
            <person name="Hurt R.A."/>
            <person name="Keller M."/>
            <person name="Xu J."/>
            <person name="Reddy Y.H.K."/>
            <person name="Borovok I."/>
            <person name="Grinberg I.R."/>
            <person name="Lamed R."/>
            <person name="Zhivin O."/>
            <person name="Bayer E.A."/>
            <person name="Brown S.D."/>
        </authorList>
    </citation>
    <scope>NUCLEOTIDE SEQUENCE [LARGE SCALE GENOMIC DNA]</scope>
    <source>
        <strain evidence="2">DSM 2933</strain>
    </source>
</reference>
<dbReference type="RefSeq" id="WP_036945836.1">
    <property type="nucleotide sequence ID" value="NZ_JQKC01000081.1"/>
</dbReference>
<dbReference type="EMBL" id="LGTC01000001">
    <property type="protein sequence ID" value="KNY27940.1"/>
    <property type="molecule type" value="Genomic_DNA"/>
</dbReference>
<dbReference type="STRING" id="398512.Bccel_3211"/>
<comment type="caution">
    <text evidence="1">The sequence shown here is derived from an EMBL/GenBank/DDBJ whole genome shotgun (WGS) entry which is preliminary data.</text>
</comment>
<keyword evidence="2" id="KW-1185">Reference proteome</keyword>
<evidence type="ECO:0000313" key="1">
    <source>
        <dbReference type="EMBL" id="KNY27940.1"/>
    </source>
</evidence>
<protein>
    <recommendedName>
        <fullName evidence="3">ApeA N-terminal domain-containing protein</fullName>
    </recommendedName>
</protein>
<dbReference type="Proteomes" id="UP000036923">
    <property type="component" value="Unassembled WGS sequence"/>
</dbReference>
<proteinExistence type="predicted"/>
<dbReference type="OrthoDB" id="2064208at2"/>
<sequence>MFKGLIHYQNGKIPFIIDNYQMNLFSEKELVTLFVKEHNFKTNYILTGQCFDTDNTPRDITLLVEKSMGSTCYLTCFIVNNLSSDKKIDTISFESRLLDSIFRYKYHYLDLTRAGVNLAVERTEIYSIPFNICGSTYELKYLIGQNHRMGLLESFKMSGKTSVPLQTAHIEECYRITLLMNRFSKFITSTSDVTFERITLSANEFIVADFYCKCVSNNPAVDLDVLFCEFPVMKYTAKILDNLAFELDSKITKSIPLGHLANYDNLYTPHRFIEQITAFEYLFEKLEPEKAKNNKFPLKTQLKLMFDVFPEILNGVSINSDEIANHIKELRRNIVHGYAYYYDFNNDSNIKFCIIKIADLIQRMSLKLIGFDNSEISEFRKIVIAY</sequence>
<evidence type="ECO:0008006" key="3">
    <source>
        <dbReference type="Google" id="ProtNLM"/>
    </source>
</evidence>
<name>A0A0L6JQH3_9FIRM</name>
<dbReference type="AlphaFoldDB" id="A0A0L6JQH3"/>
<organism evidence="1 2">
    <name type="scientific">Pseudobacteroides cellulosolvens ATCC 35603 = DSM 2933</name>
    <dbReference type="NCBI Taxonomy" id="398512"/>
    <lineage>
        <taxon>Bacteria</taxon>
        <taxon>Bacillati</taxon>
        <taxon>Bacillota</taxon>
        <taxon>Clostridia</taxon>
        <taxon>Eubacteriales</taxon>
        <taxon>Oscillospiraceae</taxon>
        <taxon>Pseudobacteroides</taxon>
    </lineage>
</organism>
<gene>
    <name evidence="1" type="ORF">Bccel_3211</name>
</gene>